<feature type="region of interest" description="Disordered" evidence="1">
    <location>
        <begin position="80"/>
        <end position="116"/>
    </location>
</feature>
<accession>A0A4Y2GKP7</accession>
<dbReference type="Proteomes" id="UP000499080">
    <property type="component" value="Unassembled WGS sequence"/>
</dbReference>
<feature type="compositionally biased region" description="Polar residues" evidence="1">
    <location>
        <begin position="93"/>
        <end position="110"/>
    </location>
</feature>
<gene>
    <name evidence="2" type="ORF">AVEN_259306_1</name>
</gene>
<evidence type="ECO:0000313" key="2">
    <source>
        <dbReference type="EMBL" id="GBM53319.1"/>
    </source>
</evidence>
<dbReference type="EMBL" id="BGPR01001413">
    <property type="protein sequence ID" value="GBM53319.1"/>
    <property type="molecule type" value="Genomic_DNA"/>
</dbReference>
<keyword evidence="3" id="KW-1185">Reference proteome</keyword>
<comment type="caution">
    <text evidence="2">The sequence shown here is derived from an EMBL/GenBank/DDBJ whole genome shotgun (WGS) entry which is preliminary data.</text>
</comment>
<protein>
    <submittedName>
        <fullName evidence="2">Uncharacterized protein</fullName>
    </submittedName>
</protein>
<organism evidence="2 3">
    <name type="scientific">Araneus ventricosus</name>
    <name type="common">Orbweaver spider</name>
    <name type="synonym">Epeira ventricosa</name>
    <dbReference type="NCBI Taxonomy" id="182803"/>
    <lineage>
        <taxon>Eukaryota</taxon>
        <taxon>Metazoa</taxon>
        <taxon>Ecdysozoa</taxon>
        <taxon>Arthropoda</taxon>
        <taxon>Chelicerata</taxon>
        <taxon>Arachnida</taxon>
        <taxon>Araneae</taxon>
        <taxon>Araneomorphae</taxon>
        <taxon>Entelegynae</taxon>
        <taxon>Araneoidea</taxon>
        <taxon>Araneidae</taxon>
        <taxon>Araneus</taxon>
    </lineage>
</organism>
<name>A0A4Y2GKP7_ARAVE</name>
<reference evidence="2 3" key="1">
    <citation type="journal article" date="2019" name="Sci. Rep.">
        <title>Orb-weaving spider Araneus ventricosus genome elucidates the spidroin gene catalogue.</title>
        <authorList>
            <person name="Kono N."/>
            <person name="Nakamura H."/>
            <person name="Ohtoshi R."/>
            <person name="Moran D.A.P."/>
            <person name="Shinohara A."/>
            <person name="Yoshida Y."/>
            <person name="Fujiwara M."/>
            <person name="Mori M."/>
            <person name="Tomita M."/>
            <person name="Arakawa K."/>
        </authorList>
    </citation>
    <scope>NUCLEOTIDE SEQUENCE [LARGE SCALE GENOMIC DNA]</scope>
</reference>
<proteinExistence type="predicted"/>
<evidence type="ECO:0000313" key="3">
    <source>
        <dbReference type="Proteomes" id="UP000499080"/>
    </source>
</evidence>
<evidence type="ECO:0000256" key="1">
    <source>
        <dbReference type="SAM" id="MobiDB-lite"/>
    </source>
</evidence>
<sequence length="307" mass="34285">MSSEFSCVQNSQCEVYVENTQNDINSVFNNLGMMYEKAEVPCSLDDTESNFNGSIIDSGVVAISKPADLEKFYREGNPPVNKVPIKRKHKHSPATSIDSTGTFVKQNDTSVDSKRQALEQPVPFSNIDRDEIEAIMRTHKIKGHAKRDILEFLMIMQNRLRPIRVNKEVKQTKELSKIPRNMEVNKQIEIKATYAKMLKNAPKPVTNISFKGAISKKVSPPGPSKLASESTTTNLAQSKIVNARSKSTLPTLIIKPANEETKTSAMLKTELEGKIKLKDIQVEVLSCRPIQGNGIVVKTKTPEMYHT</sequence>
<dbReference type="AlphaFoldDB" id="A0A4Y2GKP7"/>